<keyword evidence="6 7" id="KW-0472">Membrane</keyword>
<evidence type="ECO:0000259" key="9">
    <source>
        <dbReference type="Pfam" id="PF20501"/>
    </source>
</evidence>
<evidence type="ECO:0000256" key="5">
    <source>
        <dbReference type="ARBA" id="ARBA00022989"/>
    </source>
</evidence>
<comment type="caution">
    <text evidence="10">The sequence shown here is derived from an EMBL/GenBank/DDBJ whole genome shotgun (WGS) entry which is preliminary data.</text>
</comment>
<reference evidence="10 11" key="1">
    <citation type="submission" date="2016-09" db="EMBL/GenBank/DDBJ databases">
        <title>Draft genome sequence for the type strain of Desulfuribacillus alkaliarsenatis AHT28, an obligately anaerobic, sulfidogenic bacterium isolated from Russian soda lake sediments.</title>
        <authorList>
            <person name="Abin C.A."/>
            <person name="Hollibaugh J.T."/>
        </authorList>
    </citation>
    <scope>NUCLEOTIDE SEQUENCE [LARGE SCALE GENOMIC DNA]</scope>
    <source>
        <strain evidence="10 11">AHT28</strain>
    </source>
</reference>
<dbReference type="STRING" id="766136.BHF68_13625"/>
<dbReference type="InterPro" id="IPR007182">
    <property type="entry name" value="MnhB"/>
</dbReference>
<evidence type="ECO:0000313" key="11">
    <source>
        <dbReference type="Proteomes" id="UP000094296"/>
    </source>
</evidence>
<keyword evidence="5 7" id="KW-1133">Transmembrane helix</keyword>
<feature type="transmembrane region" description="Helical" evidence="7">
    <location>
        <begin position="166"/>
        <end position="187"/>
    </location>
</feature>
<feature type="transmembrane region" description="Helical" evidence="7">
    <location>
        <begin position="136"/>
        <end position="154"/>
    </location>
</feature>
<proteinExistence type="inferred from homology"/>
<evidence type="ECO:0000256" key="2">
    <source>
        <dbReference type="ARBA" id="ARBA00009425"/>
    </source>
</evidence>
<comment type="similarity">
    <text evidence="2">Belongs to the CPA3 antiporters (TC 2.A.63) subunit B family.</text>
</comment>
<dbReference type="EMBL" id="MIJE01000003">
    <property type="protein sequence ID" value="OEF97862.1"/>
    <property type="molecule type" value="Genomic_DNA"/>
</dbReference>
<dbReference type="OrthoDB" id="9798859at2"/>
<feature type="domain" description="Na+/H+ antiporter MnhB subunit-related protein" evidence="8">
    <location>
        <begin position="107"/>
        <end position="226"/>
    </location>
</feature>
<dbReference type="InterPro" id="IPR050622">
    <property type="entry name" value="CPA3_antiporter_subunitB"/>
</dbReference>
<evidence type="ECO:0000313" key="10">
    <source>
        <dbReference type="EMBL" id="OEF97862.1"/>
    </source>
</evidence>
<evidence type="ECO:0000256" key="1">
    <source>
        <dbReference type="ARBA" id="ARBA00004651"/>
    </source>
</evidence>
<gene>
    <name evidence="10" type="ORF">BHF68_13625</name>
</gene>
<name>A0A1E5G453_9FIRM</name>
<organism evidence="10 11">
    <name type="scientific">Desulfuribacillus alkaliarsenatis</name>
    <dbReference type="NCBI Taxonomy" id="766136"/>
    <lineage>
        <taxon>Bacteria</taxon>
        <taxon>Bacillati</taxon>
        <taxon>Bacillota</taxon>
        <taxon>Desulfuribacillia</taxon>
        <taxon>Desulfuribacillales</taxon>
        <taxon>Desulfuribacillaceae</taxon>
        <taxon>Desulfuribacillus</taxon>
    </lineage>
</organism>
<dbReference type="InterPro" id="IPR046806">
    <property type="entry name" value="MrpA_C/MbhE"/>
</dbReference>
<keyword evidence="3" id="KW-1003">Cell membrane</keyword>
<feature type="transmembrane region" description="Helical" evidence="7">
    <location>
        <begin position="111"/>
        <end position="130"/>
    </location>
</feature>
<accession>A0A1E5G453</accession>
<sequence length="239" mass="26146">MMRYLSLTLIAFMLILFTFSFQELPNIGDPNSPAATHVSPYYIEKAYEDTGASNLVTAVLISYRGFDTLGETIVIFIAGIATMSIISFYYQGQELVRQEERGFGGYVLDTSFRYMVPVVLMYGVYILVHGEYSPGGAFQAGALLAFGVISSQLIRGRIQVITIKQSILLAGFGVLIFLSVGIAGFFYQGVFLELDVLPTSTEELGHAIGILIIEVGVALCVMATILVIYSALEREMPDV</sequence>
<dbReference type="Proteomes" id="UP000094296">
    <property type="component" value="Unassembled WGS sequence"/>
</dbReference>
<keyword evidence="11" id="KW-1185">Reference proteome</keyword>
<feature type="domain" description="MrpA C-terminal/MbhE" evidence="9">
    <location>
        <begin position="33"/>
        <end position="95"/>
    </location>
</feature>
<feature type="transmembrane region" description="Helical" evidence="7">
    <location>
        <begin position="207"/>
        <end position="232"/>
    </location>
</feature>
<evidence type="ECO:0000259" key="8">
    <source>
        <dbReference type="Pfam" id="PF04039"/>
    </source>
</evidence>
<evidence type="ECO:0000256" key="6">
    <source>
        <dbReference type="ARBA" id="ARBA00023136"/>
    </source>
</evidence>
<feature type="transmembrane region" description="Helical" evidence="7">
    <location>
        <begin position="72"/>
        <end position="90"/>
    </location>
</feature>
<dbReference type="Pfam" id="PF04039">
    <property type="entry name" value="MnhB"/>
    <property type="match status" value="1"/>
</dbReference>
<evidence type="ECO:0000256" key="4">
    <source>
        <dbReference type="ARBA" id="ARBA00022692"/>
    </source>
</evidence>
<dbReference type="RefSeq" id="WP_069642493.1">
    <property type="nucleotide sequence ID" value="NZ_MIJE01000003.1"/>
</dbReference>
<evidence type="ECO:0000256" key="7">
    <source>
        <dbReference type="SAM" id="Phobius"/>
    </source>
</evidence>
<comment type="subcellular location">
    <subcellularLocation>
        <location evidence="1">Cell membrane</location>
        <topology evidence="1">Multi-pass membrane protein</topology>
    </subcellularLocation>
</comment>
<protein>
    <submittedName>
        <fullName evidence="10">Uncharacterized protein</fullName>
    </submittedName>
</protein>
<dbReference type="PANTHER" id="PTHR33932">
    <property type="entry name" value="NA(+)/H(+) ANTIPORTER SUBUNIT B"/>
    <property type="match status" value="1"/>
</dbReference>
<dbReference type="Pfam" id="PF20501">
    <property type="entry name" value="MbhE"/>
    <property type="match status" value="1"/>
</dbReference>
<dbReference type="GO" id="GO:0005886">
    <property type="term" value="C:plasma membrane"/>
    <property type="evidence" value="ECO:0007669"/>
    <property type="project" value="UniProtKB-SubCell"/>
</dbReference>
<dbReference type="PANTHER" id="PTHR33932:SF4">
    <property type="entry name" value="NA(+)_H(+) ANTIPORTER SUBUNIT B"/>
    <property type="match status" value="1"/>
</dbReference>
<dbReference type="AlphaFoldDB" id="A0A1E5G453"/>
<evidence type="ECO:0000256" key="3">
    <source>
        <dbReference type="ARBA" id="ARBA00022475"/>
    </source>
</evidence>
<keyword evidence="4 7" id="KW-0812">Transmembrane</keyword>